<dbReference type="STRING" id="348802.A0A0D2EC90"/>
<dbReference type="Gene3D" id="3.40.50.150">
    <property type="entry name" value="Vaccinia Virus protein VP39"/>
    <property type="match status" value="1"/>
</dbReference>
<evidence type="ECO:0000259" key="1">
    <source>
        <dbReference type="Pfam" id="PF13847"/>
    </source>
</evidence>
<reference evidence="2 3" key="1">
    <citation type="submission" date="2015-01" db="EMBL/GenBank/DDBJ databases">
        <title>The Genome Sequence of Exophiala xenobiotica CBS118157.</title>
        <authorList>
            <consortium name="The Broad Institute Genomics Platform"/>
            <person name="Cuomo C."/>
            <person name="de Hoog S."/>
            <person name="Gorbushina A."/>
            <person name="Stielow B."/>
            <person name="Teixiera M."/>
            <person name="Abouelleil A."/>
            <person name="Chapman S.B."/>
            <person name="Priest M."/>
            <person name="Young S.K."/>
            <person name="Wortman J."/>
            <person name="Nusbaum C."/>
            <person name="Birren B."/>
        </authorList>
    </citation>
    <scope>NUCLEOTIDE SEQUENCE [LARGE SCALE GENOMIC DNA]</scope>
    <source>
        <strain evidence="2 3">CBS 118157</strain>
    </source>
</reference>
<dbReference type="RefSeq" id="XP_013313537.1">
    <property type="nucleotide sequence ID" value="XM_013458083.1"/>
</dbReference>
<dbReference type="SUPFAM" id="SSF53335">
    <property type="entry name" value="S-adenosyl-L-methionine-dependent methyltransferases"/>
    <property type="match status" value="1"/>
</dbReference>
<dbReference type="Proteomes" id="UP000054342">
    <property type="component" value="Unassembled WGS sequence"/>
</dbReference>
<organism evidence="2 3">
    <name type="scientific">Exophiala xenobiotica</name>
    <dbReference type="NCBI Taxonomy" id="348802"/>
    <lineage>
        <taxon>Eukaryota</taxon>
        <taxon>Fungi</taxon>
        <taxon>Dikarya</taxon>
        <taxon>Ascomycota</taxon>
        <taxon>Pezizomycotina</taxon>
        <taxon>Eurotiomycetes</taxon>
        <taxon>Chaetothyriomycetidae</taxon>
        <taxon>Chaetothyriales</taxon>
        <taxon>Herpotrichiellaceae</taxon>
        <taxon>Exophiala</taxon>
    </lineage>
</organism>
<dbReference type="PANTHER" id="PTHR43591">
    <property type="entry name" value="METHYLTRANSFERASE"/>
    <property type="match status" value="1"/>
</dbReference>
<dbReference type="OrthoDB" id="66144at2759"/>
<feature type="domain" description="Methyltransferase" evidence="1">
    <location>
        <begin position="42"/>
        <end position="209"/>
    </location>
</feature>
<dbReference type="GO" id="GO:0008168">
    <property type="term" value="F:methyltransferase activity"/>
    <property type="evidence" value="ECO:0007669"/>
    <property type="project" value="TreeGrafter"/>
</dbReference>
<dbReference type="GeneID" id="25330468"/>
<dbReference type="AlphaFoldDB" id="A0A0D2EC90"/>
<evidence type="ECO:0000313" key="2">
    <source>
        <dbReference type="EMBL" id="KIW52953.1"/>
    </source>
</evidence>
<dbReference type="PANTHER" id="PTHR43591:SF24">
    <property type="entry name" value="2-METHOXY-6-POLYPRENYL-1,4-BENZOQUINOL METHYLASE, MITOCHONDRIAL"/>
    <property type="match status" value="1"/>
</dbReference>
<proteinExistence type="predicted"/>
<dbReference type="Pfam" id="PF13847">
    <property type="entry name" value="Methyltransf_31"/>
    <property type="match status" value="1"/>
</dbReference>
<sequence>MSSDRRRLDSVASMYDARSERYDDNDVHVRQACDYLSWADLKPGENVLDLACGTGLVALGAKNLVGPSGRVVGVDISEGMLGVARRKAATMGFLEEDSVLFVKHDISDLTGLLETVAIPAQGPQGPPSQGGRSLDAHAHAHARFDVITCAAALILLEDPVAAVRNWRETVLAPVGGRVVTDVQTKDANIVMNVFADIARDLRELDHDQNKVNVSILWDAKRWQSKDALAEVMRQAGLTVERVFETEPYARQTYKCEQAGELFDKAVDKEMFRSFGAEDIRDTARDLFIRRFQDLAAGSTGSTGSVEEETRFWVIVASTP</sequence>
<keyword evidence="3" id="KW-1185">Reference proteome</keyword>
<gene>
    <name evidence="2" type="ORF">PV05_08560</name>
</gene>
<evidence type="ECO:0000313" key="3">
    <source>
        <dbReference type="Proteomes" id="UP000054342"/>
    </source>
</evidence>
<protein>
    <recommendedName>
        <fullName evidence="1">Methyltransferase domain-containing protein</fullName>
    </recommendedName>
</protein>
<dbReference type="EMBL" id="KN847321">
    <property type="protein sequence ID" value="KIW52953.1"/>
    <property type="molecule type" value="Genomic_DNA"/>
</dbReference>
<dbReference type="CDD" id="cd02440">
    <property type="entry name" value="AdoMet_MTases"/>
    <property type="match status" value="1"/>
</dbReference>
<dbReference type="HOGENOM" id="CLU_037990_2_6_1"/>
<dbReference type="InterPro" id="IPR025714">
    <property type="entry name" value="Methyltranfer_dom"/>
</dbReference>
<dbReference type="InterPro" id="IPR029063">
    <property type="entry name" value="SAM-dependent_MTases_sf"/>
</dbReference>
<name>A0A0D2EC90_9EURO</name>
<accession>A0A0D2EC90</accession>